<accession>A0A2V0P3W8</accession>
<dbReference type="STRING" id="307507.A0A2V0P3W8"/>
<feature type="domain" description="Aminotransferase class I/classII large" evidence="2">
    <location>
        <begin position="72"/>
        <end position="420"/>
    </location>
</feature>
<dbReference type="CDD" id="cd00609">
    <property type="entry name" value="AAT_like"/>
    <property type="match status" value="1"/>
</dbReference>
<dbReference type="Pfam" id="PF00155">
    <property type="entry name" value="Aminotran_1_2"/>
    <property type="match status" value="1"/>
</dbReference>
<name>A0A2V0P3W8_9CHLO</name>
<evidence type="ECO:0000256" key="1">
    <source>
        <dbReference type="ARBA" id="ARBA00022898"/>
    </source>
</evidence>
<dbReference type="EMBL" id="BDRX01000042">
    <property type="protein sequence ID" value="GBF93602.1"/>
    <property type="molecule type" value="Genomic_DNA"/>
</dbReference>
<evidence type="ECO:0000313" key="4">
    <source>
        <dbReference type="Proteomes" id="UP000247498"/>
    </source>
</evidence>
<dbReference type="GO" id="GO:0006520">
    <property type="term" value="P:amino acid metabolic process"/>
    <property type="evidence" value="ECO:0007669"/>
    <property type="project" value="TreeGrafter"/>
</dbReference>
<dbReference type="InterPro" id="IPR004839">
    <property type="entry name" value="Aminotransferase_I/II_large"/>
</dbReference>
<sequence>MAQQPGLLAPRAAAALQPALSYGMAFTDLKELGLWSAEDPDGSIVLGVAENRISSDLVHERIASLGPFPPGLMTYQSWRGIPELGAALKSMLESTFMEGISVDPDHLTFAAGAGAIVDLLFHCIASPDDGVLIPAPYYPAFDNDLAVRNSVRPLPVHLSPAAPLAAQLDAAAADAAARGHPVRALLVSNPSNPLGTVLAEGEVRDMMAWCLRRRIHFVSDEIYALSVFGADGPAFVSAAVIAEREAAAMEGGERAAELVHVIFGASKDFCASGLRLGCLHSRNATLNSALVNLAYFTLPSSVVQCMFAQLFGDAAFMGRFVAENNRRLAASYEALTGALDALPEPVPYTPASAAMFLWIDLRAGLREATWEEEDSLWAHMVKSKRLLLTPGRACHAAAPGFFRICWAWMPTEALPVAAARMAEAVSEHRAAAAPDKAAAAAAAPAAERE</sequence>
<dbReference type="Proteomes" id="UP000247498">
    <property type="component" value="Unassembled WGS sequence"/>
</dbReference>
<dbReference type="SUPFAM" id="SSF53383">
    <property type="entry name" value="PLP-dependent transferases"/>
    <property type="match status" value="1"/>
</dbReference>
<dbReference type="PANTHER" id="PTHR43795">
    <property type="entry name" value="BIFUNCTIONAL ASPARTATE AMINOTRANSFERASE AND GLUTAMATE/ASPARTATE-PREPHENATE AMINOTRANSFERASE-RELATED"/>
    <property type="match status" value="1"/>
</dbReference>
<dbReference type="PRINTS" id="PR00753">
    <property type="entry name" value="ACCSYNTHASE"/>
</dbReference>
<dbReference type="InterPro" id="IPR015424">
    <property type="entry name" value="PyrdxlP-dep_Trfase"/>
</dbReference>
<dbReference type="GO" id="GO:0030170">
    <property type="term" value="F:pyridoxal phosphate binding"/>
    <property type="evidence" value="ECO:0007669"/>
    <property type="project" value="InterPro"/>
</dbReference>
<dbReference type="Gene3D" id="3.40.640.10">
    <property type="entry name" value="Type I PLP-dependent aspartate aminotransferase-like (Major domain)"/>
    <property type="match status" value="1"/>
</dbReference>
<dbReference type="OrthoDB" id="691673at2759"/>
<protein>
    <submittedName>
        <fullName evidence="3">1-aminocyclopropane-1-carboxylate synthase</fullName>
    </submittedName>
</protein>
<proteinExistence type="predicted"/>
<evidence type="ECO:0000259" key="2">
    <source>
        <dbReference type="Pfam" id="PF00155"/>
    </source>
</evidence>
<dbReference type="Gene3D" id="3.90.1150.10">
    <property type="entry name" value="Aspartate Aminotransferase, domain 1"/>
    <property type="match status" value="1"/>
</dbReference>
<keyword evidence="1" id="KW-0663">Pyridoxal phosphate</keyword>
<dbReference type="AlphaFoldDB" id="A0A2V0P3W8"/>
<dbReference type="InParanoid" id="A0A2V0P3W8"/>
<comment type="caution">
    <text evidence="3">The sequence shown here is derived from an EMBL/GenBank/DDBJ whole genome shotgun (WGS) entry which is preliminary data.</text>
</comment>
<dbReference type="InterPro" id="IPR015422">
    <property type="entry name" value="PyrdxlP-dep_Trfase_small"/>
</dbReference>
<keyword evidence="4" id="KW-1185">Reference proteome</keyword>
<gene>
    <name evidence="3" type="ORF">Rsub_06322</name>
</gene>
<reference evidence="3 4" key="1">
    <citation type="journal article" date="2018" name="Sci. Rep.">
        <title>Raphidocelis subcapitata (=Pseudokirchneriella subcapitata) provides an insight into genome evolution and environmental adaptations in the Sphaeropleales.</title>
        <authorList>
            <person name="Suzuki S."/>
            <person name="Yamaguchi H."/>
            <person name="Nakajima N."/>
            <person name="Kawachi M."/>
        </authorList>
    </citation>
    <scope>NUCLEOTIDE SEQUENCE [LARGE SCALE GENOMIC DNA]</scope>
    <source>
        <strain evidence="3 4">NIES-35</strain>
    </source>
</reference>
<dbReference type="FunCoup" id="A0A2V0P3W8">
    <property type="interactions" value="539"/>
</dbReference>
<dbReference type="GO" id="GO:0008483">
    <property type="term" value="F:transaminase activity"/>
    <property type="evidence" value="ECO:0007669"/>
    <property type="project" value="TreeGrafter"/>
</dbReference>
<dbReference type="InterPro" id="IPR050478">
    <property type="entry name" value="Ethylene_sulfur-biosynth"/>
</dbReference>
<dbReference type="PANTHER" id="PTHR43795:SF39">
    <property type="entry name" value="AMINOTRANSFERASE CLASS I_CLASSII DOMAIN-CONTAINING PROTEIN"/>
    <property type="match status" value="1"/>
</dbReference>
<evidence type="ECO:0000313" key="3">
    <source>
        <dbReference type="EMBL" id="GBF93602.1"/>
    </source>
</evidence>
<organism evidence="3 4">
    <name type="scientific">Raphidocelis subcapitata</name>
    <dbReference type="NCBI Taxonomy" id="307507"/>
    <lineage>
        <taxon>Eukaryota</taxon>
        <taxon>Viridiplantae</taxon>
        <taxon>Chlorophyta</taxon>
        <taxon>core chlorophytes</taxon>
        <taxon>Chlorophyceae</taxon>
        <taxon>CS clade</taxon>
        <taxon>Sphaeropleales</taxon>
        <taxon>Selenastraceae</taxon>
        <taxon>Raphidocelis</taxon>
    </lineage>
</organism>
<dbReference type="InterPro" id="IPR015421">
    <property type="entry name" value="PyrdxlP-dep_Trfase_major"/>
</dbReference>